<dbReference type="EMBL" id="CP091521">
    <property type="protein sequence ID" value="UOP05263.1"/>
    <property type="molecule type" value="Genomic_DNA"/>
</dbReference>
<proteinExistence type="predicted"/>
<gene>
    <name evidence="2" type="ORF">LVJ77_03350</name>
</gene>
<evidence type="ECO:0000313" key="2">
    <source>
        <dbReference type="EMBL" id="UOP05263.1"/>
    </source>
</evidence>
<feature type="transmembrane region" description="Helical" evidence="1">
    <location>
        <begin position="7"/>
        <end position="23"/>
    </location>
</feature>
<organism evidence="2 3">
    <name type="scientific">Conchiformibius kuhniae</name>
    <dbReference type="NCBI Taxonomy" id="211502"/>
    <lineage>
        <taxon>Bacteria</taxon>
        <taxon>Pseudomonadati</taxon>
        <taxon>Pseudomonadota</taxon>
        <taxon>Betaproteobacteria</taxon>
        <taxon>Neisseriales</taxon>
        <taxon>Neisseriaceae</taxon>
        <taxon>Conchiformibius</taxon>
    </lineage>
</organism>
<keyword evidence="1" id="KW-1133">Transmembrane helix</keyword>
<evidence type="ECO:0000313" key="3">
    <source>
        <dbReference type="Proteomes" id="UP000831534"/>
    </source>
</evidence>
<sequence length="108" mass="12468">MNNKTGIVFLYVLALCMMAVSVADAVFVLWLRIVVVLCYGVLLWCVRRFAADETIRRHAVYLWGKTWRFVSVYAGLSVAYWLLPFLHGALRGMYWSSDPPLPCWRGHI</sequence>
<keyword evidence="3" id="KW-1185">Reference proteome</keyword>
<feature type="transmembrane region" description="Helical" evidence="1">
    <location>
        <begin position="67"/>
        <end position="90"/>
    </location>
</feature>
<accession>A0A8T9MZQ1</accession>
<protein>
    <submittedName>
        <fullName evidence="2">Uncharacterized protein</fullName>
    </submittedName>
</protein>
<keyword evidence="1" id="KW-0472">Membrane</keyword>
<dbReference type="Proteomes" id="UP000831534">
    <property type="component" value="Chromosome"/>
</dbReference>
<reference evidence="2" key="1">
    <citation type="submission" date="2021-12" db="EMBL/GenBank/DDBJ databases">
        <authorList>
            <person name="Veyrier F.J."/>
        </authorList>
    </citation>
    <scope>NUCLEOTIDE SEQUENCE</scope>
    <source>
        <strain evidence="2">17694</strain>
    </source>
</reference>
<evidence type="ECO:0000256" key="1">
    <source>
        <dbReference type="SAM" id="Phobius"/>
    </source>
</evidence>
<reference evidence="2" key="2">
    <citation type="journal article" date="2022" name="Res Sq">
        <title>Evolution of multicellular longitudinally dividing oral cavity symbionts (Neisseriaceae).</title>
        <authorList>
            <person name="Nyongesa S."/>
            <person name="Weber P."/>
            <person name="Bernet E."/>
            <person name="Pullido F."/>
            <person name="Nieckarz M."/>
            <person name="Delaby M."/>
            <person name="Nieves C."/>
            <person name="Viehboeck T."/>
            <person name="Krause N."/>
            <person name="Rivera-Millot A."/>
            <person name="Nakamura A."/>
            <person name="Vischer N."/>
            <person name="VanNieuwenhze M."/>
            <person name="Brun Y."/>
            <person name="Cava F."/>
            <person name="Bulgheresi S."/>
            <person name="Veyrier F."/>
        </authorList>
    </citation>
    <scope>NUCLEOTIDE SEQUENCE</scope>
    <source>
        <strain evidence="2">17694</strain>
    </source>
</reference>
<feature type="transmembrane region" description="Helical" evidence="1">
    <location>
        <begin position="29"/>
        <end position="46"/>
    </location>
</feature>
<dbReference type="AlphaFoldDB" id="A0A8T9MZQ1"/>
<name>A0A8T9MZQ1_9NEIS</name>
<keyword evidence="1" id="KW-0812">Transmembrane</keyword>